<dbReference type="Gene3D" id="3.90.45.10">
    <property type="entry name" value="Peptide deformylase"/>
    <property type="match status" value="1"/>
</dbReference>
<keyword evidence="3" id="KW-0378">Hydrolase</keyword>
<comment type="catalytic activity">
    <reaction evidence="3">
        <text>N-terminal N-formyl-L-methionyl-[peptide] + H2O = N-terminal L-methionyl-[peptide] + formate</text>
        <dbReference type="Rhea" id="RHEA:24420"/>
        <dbReference type="Rhea" id="RHEA-COMP:10639"/>
        <dbReference type="Rhea" id="RHEA-COMP:10640"/>
        <dbReference type="ChEBI" id="CHEBI:15377"/>
        <dbReference type="ChEBI" id="CHEBI:15740"/>
        <dbReference type="ChEBI" id="CHEBI:49298"/>
        <dbReference type="ChEBI" id="CHEBI:64731"/>
        <dbReference type="EC" id="3.5.1.88"/>
    </reaction>
</comment>
<proteinExistence type="inferred from homology"/>
<keyword evidence="3" id="KW-0479">Metal-binding</keyword>
<dbReference type="Pfam" id="PF01327">
    <property type="entry name" value="Pep_deformylase"/>
    <property type="match status" value="1"/>
</dbReference>
<sequence length="161" mass="18448">MEREILLLGDERLYRVCDPVHPEELADMPALIADMRDTILAYRRKMGAGRAIAAPQTGVCKRVVCMCLHGEPVAFLNPVLTFPDGEMMEVLDDCMSFPHLRVRLKRYRRCVVHYRDLQWREGEMALEGDLSELLQHECDHLDGVLATMRAQSARDLVMDAH</sequence>
<dbReference type="GO" id="GO:0046872">
    <property type="term" value="F:metal ion binding"/>
    <property type="evidence" value="ECO:0007669"/>
    <property type="project" value="UniProtKB-KW"/>
</dbReference>
<feature type="binding site" evidence="3">
    <location>
        <position position="140"/>
    </location>
    <ligand>
        <name>Fe cation</name>
        <dbReference type="ChEBI" id="CHEBI:24875"/>
    </ligand>
</feature>
<dbReference type="SUPFAM" id="SSF56420">
    <property type="entry name" value="Peptide deformylase"/>
    <property type="match status" value="1"/>
</dbReference>
<reference evidence="4" key="1">
    <citation type="submission" date="2020-10" db="EMBL/GenBank/DDBJ databases">
        <authorList>
            <person name="Gilroy R."/>
        </authorList>
    </citation>
    <scope>NUCLEOTIDE SEQUENCE</scope>
    <source>
        <strain evidence="4">ChiSjej6B24-2974</strain>
    </source>
</reference>
<keyword evidence="2 3" id="KW-0408">Iron</keyword>
<dbReference type="PANTHER" id="PTHR10458">
    <property type="entry name" value="PEPTIDE DEFORMYLASE"/>
    <property type="match status" value="1"/>
</dbReference>
<dbReference type="PRINTS" id="PR01576">
    <property type="entry name" value="PDEFORMYLASE"/>
</dbReference>
<evidence type="ECO:0000313" key="4">
    <source>
        <dbReference type="EMBL" id="HIQ84123.1"/>
    </source>
</evidence>
<reference evidence="4" key="2">
    <citation type="journal article" date="2021" name="PeerJ">
        <title>Extensive microbial diversity within the chicken gut microbiome revealed by metagenomics and culture.</title>
        <authorList>
            <person name="Gilroy R."/>
            <person name="Ravi A."/>
            <person name="Getino M."/>
            <person name="Pursley I."/>
            <person name="Horton D.L."/>
            <person name="Alikhan N.F."/>
            <person name="Baker D."/>
            <person name="Gharbi K."/>
            <person name="Hall N."/>
            <person name="Watson M."/>
            <person name="Adriaenssens E.M."/>
            <person name="Foster-Nyarko E."/>
            <person name="Jarju S."/>
            <person name="Secka A."/>
            <person name="Antonio M."/>
            <person name="Oren A."/>
            <person name="Chaudhuri R.R."/>
            <person name="La Ragione R."/>
            <person name="Hildebrand F."/>
            <person name="Pallen M.J."/>
        </authorList>
    </citation>
    <scope>NUCLEOTIDE SEQUENCE</scope>
    <source>
        <strain evidence="4">ChiSjej6B24-2974</strain>
    </source>
</reference>
<evidence type="ECO:0000256" key="2">
    <source>
        <dbReference type="ARBA" id="ARBA00023004"/>
    </source>
</evidence>
<dbReference type="PANTHER" id="PTHR10458:SF22">
    <property type="entry name" value="PEPTIDE DEFORMYLASE"/>
    <property type="match status" value="1"/>
</dbReference>
<organism evidence="4 5">
    <name type="scientific">Candidatus Pullichristensenella stercorigallinarum</name>
    <dbReference type="NCBI Taxonomy" id="2840909"/>
    <lineage>
        <taxon>Bacteria</taxon>
        <taxon>Bacillati</taxon>
        <taxon>Bacillota</taxon>
        <taxon>Clostridia</taxon>
        <taxon>Candidatus Pullichristensenella</taxon>
    </lineage>
</organism>
<dbReference type="HAMAP" id="MF_00163">
    <property type="entry name" value="Pep_deformylase"/>
    <property type="match status" value="1"/>
</dbReference>
<evidence type="ECO:0000313" key="5">
    <source>
        <dbReference type="Proteomes" id="UP000824260"/>
    </source>
</evidence>
<name>A0A9D0ZNZ4_9FIRM</name>
<dbReference type="AlphaFoldDB" id="A0A9D0ZNZ4"/>
<dbReference type="EC" id="3.5.1.88" evidence="3"/>
<comment type="function">
    <text evidence="3">Removes the formyl group from the N-terminal Met of newly synthesized proteins. Requires at least a dipeptide for an efficient rate of reaction. N-terminal L-methionine is a prerequisite for activity but the enzyme has broad specificity at other positions.</text>
</comment>
<accession>A0A9D0ZNZ4</accession>
<dbReference type="GO" id="GO:0042586">
    <property type="term" value="F:peptide deformylase activity"/>
    <property type="evidence" value="ECO:0007669"/>
    <property type="project" value="UniProtKB-UniRule"/>
</dbReference>
<protein>
    <recommendedName>
        <fullName evidence="3">Peptide deformylase</fullName>
        <shortName evidence="3">PDF</shortName>
        <ecNumber evidence="3">3.5.1.88</ecNumber>
    </recommendedName>
    <alternativeName>
        <fullName evidence="3">Polypeptide deformylase</fullName>
    </alternativeName>
</protein>
<dbReference type="EMBL" id="DVFZ01000127">
    <property type="protein sequence ID" value="HIQ84123.1"/>
    <property type="molecule type" value="Genomic_DNA"/>
</dbReference>
<dbReference type="InterPro" id="IPR023635">
    <property type="entry name" value="Peptide_deformylase"/>
</dbReference>
<feature type="active site" evidence="3">
    <location>
        <position position="137"/>
    </location>
</feature>
<dbReference type="InterPro" id="IPR036821">
    <property type="entry name" value="Peptide_deformylase_sf"/>
</dbReference>
<keyword evidence="3" id="KW-0648">Protein biosynthesis</keyword>
<feature type="binding site" evidence="3">
    <location>
        <position position="94"/>
    </location>
    <ligand>
        <name>Fe cation</name>
        <dbReference type="ChEBI" id="CHEBI:24875"/>
    </ligand>
</feature>
<evidence type="ECO:0000256" key="3">
    <source>
        <dbReference type="HAMAP-Rule" id="MF_00163"/>
    </source>
</evidence>
<comment type="caution">
    <text evidence="4">The sequence shown here is derived from an EMBL/GenBank/DDBJ whole genome shotgun (WGS) entry which is preliminary data.</text>
</comment>
<feature type="binding site" evidence="3">
    <location>
        <position position="136"/>
    </location>
    <ligand>
        <name>Fe cation</name>
        <dbReference type="ChEBI" id="CHEBI:24875"/>
    </ligand>
</feature>
<gene>
    <name evidence="3" type="primary">def</name>
    <name evidence="4" type="ORF">IAA52_13620</name>
</gene>
<comment type="similarity">
    <text evidence="1 3">Belongs to the polypeptide deformylase family.</text>
</comment>
<dbReference type="GO" id="GO:0006412">
    <property type="term" value="P:translation"/>
    <property type="evidence" value="ECO:0007669"/>
    <property type="project" value="UniProtKB-UniRule"/>
</dbReference>
<comment type="cofactor">
    <cofactor evidence="3">
        <name>Fe(2+)</name>
        <dbReference type="ChEBI" id="CHEBI:29033"/>
    </cofactor>
    <text evidence="3">Binds 1 Fe(2+) ion.</text>
</comment>
<evidence type="ECO:0000256" key="1">
    <source>
        <dbReference type="ARBA" id="ARBA00010759"/>
    </source>
</evidence>
<dbReference type="Proteomes" id="UP000824260">
    <property type="component" value="Unassembled WGS sequence"/>
</dbReference>